<dbReference type="RefSeq" id="XP_024703487.1">
    <property type="nucleotide sequence ID" value="XM_024846867.1"/>
</dbReference>
<protein>
    <recommendedName>
        <fullName evidence="8">C2H2-type domain-containing protein</fullName>
    </recommendedName>
</protein>
<keyword evidence="2" id="KW-0479">Metal-binding</keyword>
<dbReference type="STRING" id="1392250.A0A2I2G5N1"/>
<dbReference type="Pfam" id="PF00096">
    <property type="entry name" value="zf-C2H2"/>
    <property type="match status" value="1"/>
</dbReference>
<keyword evidence="3" id="KW-0677">Repeat</keyword>
<evidence type="ECO:0000259" key="8">
    <source>
        <dbReference type="PROSITE" id="PS50157"/>
    </source>
</evidence>
<keyword evidence="6" id="KW-0539">Nucleus</keyword>
<dbReference type="InterPro" id="IPR013087">
    <property type="entry name" value="Znf_C2H2_type"/>
</dbReference>
<dbReference type="SMART" id="SM00355">
    <property type="entry name" value="ZnF_C2H2"/>
    <property type="match status" value="5"/>
</dbReference>
<dbReference type="EMBL" id="MSFO01000005">
    <property type="protein sequence ID" value="PLB48185.1"/>
    <property type="molecule type" value="Genomic_DNA"/>
</dbReference>
<dbReference type="OrthoDB" id="6105938at2759"/>
<dbReference type="Proteomes" id="UP000234275">
    <property type="component" value="Unassembled WGS sequence"/>
</dbReference>
<evidence type="ECO:0000256" key="1">
    <source>
        <dbReference type="ARBA" id="ARBA00004123"/>
    </source>
</evidence>
<keyword evidence="4 7" id="KW-0863">Zinc-finger</keyword>
<dbReference type="InterPro" id="IPR050888">
    <property type="entry name" value="ZnF_C2H2-type_TF"/>
</dbReference>
<sequence>MELGPYLAFDGINYECALCERDFASEGSLYAHCRNTSQHDWCERHNICLRCPSSQDFETHAELDDHLMGSHHFCSDCNLYHESAEKLREHDIDKHHLCVKCERYFATKNNLEMHQQKHQARTMECCGCYKTFKSFSGVLIHLESGSCPSNITEEEIDEIAHECYQNRKYTNEGLEDGGWLYKCPHCEIEFSKLSGLYQHAEDVPSCSFLIKGYGCLAKLERFIARSLG</sequence>
<dbReference type="GO" id="GO:0008270">
    <property type="term" value="F:zinc ion binding"/>
    <property type="evidence" value="ECO:0007669"/>
    <property type="project" value="UniProtKB-KW"/>
</dbReference>
<evidence type="ECO:0000256" key="4">
    <source>
        <dbReference type="ARBA" id="ARBA00022771"/>
    </source>
</evidence>
<dbReference type="GeneID" id="36554566"/>
<gene>
    <name evidence="9" type="ORF">P170DRAFT_410888</name>
</gene>
<evidence type="ECO:0000256" key="2">
    <source>
        <dbReference type="ARBA" id="ARBA00022723"/>
    </source>
</evidence>
<evidence type="ECO:0000256" key="7">
    <source>
        <dbReference type="PROSITE-ProRule" id="PRU00042"/>
    </source>
</evidence>
<dbReference type="GO" id="GO:0005634">
    <property type="term" value="C:nucleus"/>
    <property type="evidence" value="ECO:0007669"/>
    <property type="project" value="UniProtKB-SubCell"/>
</dbReference>
<dbReference type="Gene3D" id="3.30.160.60">
    <property type="entry name" value="Classic Zinc Finger"/>
    <property type="match status" value="1"/>
</dbReference>
<evidence type="ECO:0000256" key="3">
    <source>
        <dbReference type="ARBA" id="ARBA00022737"/>
    </source>
</evidence>
<organism evidence="9 10">
    <name type="scientific">Aspergillus steynii IBT 23096</name>
    <dbReference type="NCBI Taxonomy" id="1392250"/>
    <lineage>
        <taxon>Eukaryota</taxon>
        <taxon>Fungi</taxon>
        <taxon>Dikarya</taxon>
        <taxon>Ascomycota</taxon>
        <taxon>Pezizomycotina</taxon>
        <taxon>Eurotiomycetes</taxon>
        <taxon>Eurotiomycetidae</taxon>
        <taxon>Eurotiales</taxon>
        <taxon>Aspergillaceae</taxon>
        <taxon>Aspergillus</taxon>
        <taxon>Aspergillus subgen. Circumdati</taxon>
    </lineage>
</organism>
<reference evidence="9 10" key="1">
    <citation type="submission" date="2016-12" db="EMBL/GenBank/DDBJ databases">
        <title>The genomes of Aspergillus section Nigri reveals drivers in fungal speciation.</title>
        <authorList>
            <consortium name="DOE Joint Genome Institute"/>
            <person name="Vesth T.C."/>
            <person name="Nybo J."/>
            <person name="Theobald S."/>
            <person name="Brandl J."/>
            <person name="Frisvad J.C."/>
            <person name="Nielsen K.F."/>
            <person name="Lyhne E.K."/>
            <person name="Kogle M.E."/>
            <person name="Kuo A."/>
            <person name="Riley R."/>
            <person name="Clum A."/>
            <person name="Nolan M."/>
            <person name="Lipzen A."/>
            <person name="Salamov A."/>
            <person name="Henrissat B."/>
            <person name="Wiebenga A."/>
            <person name="De Vries R.P."/>
            <person name="Grigoriev I.V."/>
            <person name="Mortensen U.H."/>
            <person name="Andersen M.R."/>
            <person name="Baker S.E."/>
        </authorList>
    </citation>
    <scope>NUCLEOTIDE SEQUENCE [LARGE SCALE GENOMIC DNA]</scope>
    <source>
        <strain evidence="9 10">IBT 23096</strain>
    </source>
</reference>
<dbReference type="PROSITE" id="PS50157">
    <property type="entry name" value="ZINC_FINGER_C2H2_2"/>
    <property type="match status" value="2"/>
</dbReference>
<accession>A0A2I2G5N1</accession>
<name>A0A2I2G5N1_9EURO</name>
<keyword evidence="5" id="KW-0862">Zinc</keyword>
<evidence type="ECO:0000313" key="9">
    <source>
        <dbReference type="EMBL" id="PLB48185.1"/>
    </source>
</evidence>
<comment type="caution">
    <text evidence="9">The sequence shown here is derived from an EMBL/GenBank/DDBJ whole genome shotgun (WGS) entry which is preliminary data.</text>
</comment>
<dbReference type="PROSITE" id="PS00028">
    <property type="entry name" value="ZINC_FINGER_C2H2_1"/>
    <property type="match status" value="1"/>
</dbReference>
<dbReference type="VEuPathDB" id="FungiDB:P170DRAFT_410888"/>
<dbReference type="PANTHER" id="PTHR24406">
    <property type="entry name" value="TRANSCRIPTIONAL REPRESSOR CTCFL-RELATED"/>
    <property type="match status" value="1"/>
</dbReference>
<dbReference type="AlphaFoldDB" id="A0A2I2G5N1"/>
<proteinExistence type="predicted"/>
<comment type="subcellular location">
    <subcellularLocation>
        <location evidence="1">Nucleus</location>
    </subcellularLocation>
</comment>
<evidence type="ECO:0000256" key="5">
    <source>
        <dbReference type="ARBA" id="ARBA00022833"/>
    </source>
</evidence>
<evidence type="ECO:0000256" key="6">
    <source>
        <dbReference type="ARBA" id="ARBA00023242"/>
    </source>
</evidence>
<keyword evidence="10" id="KW-1185">Reference proteome</keyword>
<feature type="domain" description="C2H2-type" evidence="8">
    <location>
        <begin position="96"/>
        <end position="123"/>
    </location>
</feature>
<feature type="domain" description="C2H2-type" evidence="8">
    <location>
        <begin position="14"/>
        <end position="39"/>
    </location>
</feature>
<evidence type="ECO:0000313" key="10">
    <source>
        <dbReference type="Proteomes" id="UP000234275"/>
    </source>
</evidence>